<dbReference type="SMART" id="SM00206">
    <property type="entry name" value="NTR"/>
    <property type="match status" value="1"/>
</dbReference>
<feature type="disulfide bond" evidence="9">
    <location>
        <begin position="25"/>
        <end position="117"/>
    </location>
</feature>
<evidence type="ECO:0000256" key="10">
    <source>
        <dbReference type="SAM" id="SignalP"/>
    </source>
</evidence>
<feature type="signal peptide" evidence="10">
    <location>
        <begin position="1"/>
        <end position="22"/>
    </location>
</feature>
<proteinExistence type="inferred from homology"/>
<keyword evidence="10" id="KW-0732">Signal</keyword>
<evidence type="ECO:0000256" key="9">
    <source>
        <dbReference type="PIRSR" id="PIRSR601820-3"/>
    </source>
</evidence>
<evidence type="ECO:0000313" key="12">
    <source>
        <dbReference type="EMBL" id="CAG9770559.1"/>
    </source>
</evidence>
<dbReference type="CDD" id="cd03577">
    <property type="entry name" value="NTR_TIMP_like"/>
    <property type="match status" value="1"/>
</dbReference>
<dbReference type="GO" id="GO:0046872">
    <property type="term" value="F:metal ion binding"/>
    <property type="evidence" value="ECO:0007669"/>
    <property type="project" value="UniProtKB-KW"/>
</dbReference>
<sequence length="218" mass="25139">MNTKTLSLSLALLVGSLSYCYACSCMSTHPQNYYCFADFVILARVKSFQKLETMQSLVYKVRIKKEFKISEKGQVALKSGRIHTPIDSAMCGVNMKVGTLYVISGRIESLRAHTMMCDMIKEWKNLTRRQRKGLRQMYKRGCSYCTVKRCLGWGAEKCDKGSKLKDFCKWNSNCQTNDGICLRQANGSCNWNKNRQLNNCLKNSTLSHNRLHWMNYDF</sequence>
<keyword evidence="5" id="KW-0646">Protease inhibitor</keyword>
<feature type="disulfide bond" evidence="9">
    <location>
        <begin position="145"/>
        <end position="189"/>
    </location>
</feature>
<dbReference type="OrthoDB" id="6041373at2759"/>
<dbReference type="GO" id="GO:0008191">
    <property type="term" value="F:metalloendopeptidase inhibitor activity"/>
    <property type="evidence" value="ECO:0007669"/>
    <property type="project" value="InterPro"/>
</dbReference>
<keyword evidence="8" id="KW-0862">Zinc</keyword>
<keyword evidence="6 9" id="KW-1015">Disulfide bond</keyword>
<protein>
    <recommendedName>
        <fullName evidence="11">NTR domain-containing protein</fullName>
    </recommendedName>
</protein>
<feature type="disulfide bond" evidence="9">
    <location>
        <begin position="35"/>
        <end position="142"/>
    </location>
</feature>
<comment type="subcellular location">
    <subcellularLocation>
        <location evidence="1">Secreted</location>
    </subcellularLocation>
</comment>
<dbReference type="Proteomes" id="UP001152799">
    <property type="component" value="Chromosome 6"/>
</dbReference>
<keyword evidence="3" id="KW-0964">Secreted</keyword>
<dbReference type="GO" id="GO:0005615">
    <property type="term" value="C:extracellular space"/>
    <property type="evidence" value="ECO:0007669"/>
    <property type="project" value="TreeGrafter"/>
</dbReference>
<evidence type="ECO:0000256" key="1">
    <source>
        <dbReference type="ARBA" id="ARBA00004613"/>
    </source>
</evidence>
<dbReference type="PROSITE" id="PS50189">
    <property type="entry name" value="NTR"/>
    <property type="match status" value="1"/>
</dbReference>
<gene>
    <name evidence="12" type="ORF">CEUTPL_LOCUS11011</name>
</gene>
<name>A0A9N9MUW8_9CUCU</name>
<evidence type="ECO:0000256" key="3">
    <source>
        <dbReference type="ARBA" id="ARBA00022525"/>
    </source>
</evidence>
<dbReference type="AlphaFoldDB" id="A0A9N9MUW8"/>
<dbReference type="Gene3D" id="3.90.370.10">
    <property type="entry name" value="Tissue inhibitor of metalloproteinase-1. Chain B, domain 1"/>
    <property type="match status" value="1"/>
</dbReference>
<dbReference type="PANTHER" id="PTHR11844:SF33">
    <property type="entry name" value="TISSUE INHIBITOR OF METALLOPROTEINASE"/>
    <property type="match status" value="1"/>
</dbReference>
<dbReference type="GO" id="GO:0031012">
    <property type="term" value="C:extracellular matrix"/>
    <property type="evidence" value="ECO:0007669"/>
    <property type="project" value="TreeGrafter"/>
</dbReference>
<evidence type="ECO:0000259" key="11">
    <source>
        <dbReference type="PROSITE" id="PS50189"/>
    </source>
</evidence>
<comment type="similarity">
    <text evidence="2">Belongs to the protease inhibitor I35 (TIMP) family.</text>
</comment>
<feature type="disulfide bond" evidence="9">
    <location>
        <begin position="168"/>
        <end position="181"/>
    </location>
</feature>
<evidence type="ECO:0000256" key="7">
    <source>
        <dbReference type="ARBA" id="ARBA00023215"/>
    </source>
</evidence>
<feature type="domain" description="NTR" evidence="11">
    <location>
        <begin position="23"/>
        <end position="142"/>
    </location>
</feature>
<accession>A0A9N9MUW8</accession>
<dbReference type="InterPro" id="IPR027465">
    <property type="entry name" value="TIMP_C"/>
</dbReference>
<keyword evidence="13" id="KW-1185">Reference proteome</keyword>
<feature type="disulfide bond" evidence="9">
    <location>
        <begin position="23"/>
        <end position="91"/>
    </location>
</feature>
<dbReference type="InterPro" id="IPR008993">
    <property type="entry name" value="TIMP-like_OB-fold"/>
</dbReference>
<dbReference type="GO" id="GO:0002020">
    <property type="term" value="F:protease binding"/>
    <property type="evidence" value="ECO:0007669"/>
    <property type="project" value="TreeGrafter"/>
</dbReference>
<evidence type="ECO:0000256" key="8">
    <source>
        <dbReference type="PIRSR" id="PIRSR601820-1"/>
    </source>
</evidence>
<dbReference type="Pfam" id="PF00965">
    <property type="entry name" value="TIMP"/>
    <property type="match status" value="1"/>
</dbReference>
<dbReference type="InterPro" id="IPR001820">
    <property type="entry name" value="TIMP"/>
</dbReference>
<evidence type="ECO:0000313" key="13">
    <source>
        <dbReference type="Proteomes" id="UP001152799"/>
    </source>
</evidence>
<keyword evidence="7" id="KW-0481">Metalloenzyme inhibitor</keyword>
<feature type="disulfide bond" evidence="9">
    <location>
        <begin position="150"/>
        <end position="158"/>
    </location>
</feature>
<feature type="chain" id="PRO_5040281582" description="NTR domain-containing protein" evidence="10">
    <location>
        <begin position="23"/>
        <end position="218"/>
    </location>
</feature>
<dbReference type="GO" id="GO:0051045">
    <property type="term" value="P:negative regulation of membrane protein ectodomain proteolysis"/>
    <property type="evidence" value="ECO:0007669"/>
    <property type="project" value="TreeGrafter"/>
</dbReference>
<evidence type="ECO:0000256" key="5">
    <source>
        <dbReference type="ARBA" id="ARBA00022690"/>
    </source>
</evidence>
<keyword evidence="8" id="KW-0479">Metal-binding</keyword>
<dbReference type="Gene3D" id="2.40.50.120">
    <property type="match status" value="1"/>
</dbReference>
<reference evidence="12" key="1">
    <citation type="submission" date="2022-01" db="EMBL/GenBank/DDBJ databases">
        <authorList>
            <person name="King R."/>
        </authorList>
    </citation>
    <scope>NUCLEOTIDE SEQUENCE</scope>
</reference>
<dbReference type="EMBL" id="OU892282">
    <property type="protein sequence ID" value="CAG9770559.1"/>
    <property type="molecule type" value="Genomic_DNA"/>
</dbReference>
<dbReference type="PANTHER" id="PTHR11844">
    <property type="entry name" value="METALLOPROTEASE INHIBITOR"/>
    <property type="match status" value="1"/>
</dbReference>
<keyword evidence="4" id="KW-0483">Metalloprotease inhibitor</keyword>
<evidence type="ECO:0000256" key="6">
    <source>
        <dbReference type="ARBA" id="ARBA00023157"/>
    </source>
</evidence>
<dbReference type="SUPFAM" id="SSF50242">
    <property type="entry name" value="TIMP-like"/>
    <property type="match status" value="1"/>
</dbReference>
<evidence type="ECO:0000256" key="4">
    <source>
        <dbReference type="ARBA" id="ARBA00022608"/>
    </source>
</evidence>
<feature type="binding site" evidence="8">
    <location>
        <position position="23"/>
    </location>
    <ligand>
        <name>Zn(2+)</name>
        <dbReference type="ChEBI" id="CHEBI:29105"/>
        <note>ligand shared with metalloproteinase partner</note>
    </ligand>
</feature>
<dbReference type="InterPro" id="IPR001134">
    <property type="entry name" value="Netrin_domain"/>
</dbReference>
<organism evidence="12 13">
    <name type="scientific">Ceutorhynchus assimilis</name>
    <name type="common">cabbage seed weevil</name>
    <dbReference type="NCBI Taxonomy" id="467358"/>
    <lineage>
        <taxon>Eukaryota</taxon>
        <taxon>Metazoa</taxon>
        <taxon>Ecdysozoa</taxon>
        <taxon>Arthropoda</taxon>
        <taxon>Hexapoda</taxon>
        <taxon>Insecta</taxon>
        <taxon>Pterygota</taxon>
        <taxon>Neoptera</taxon>
        <taxon>Endopterygota</taxon>
        <taxon>Coleoptera</taxon>
        <taxon>Polyphaga</taxon>
        <taxon>Cucujiformia</taxon>
        <taxon>Curculionidae</taxon>
        <taxon>Ceutorhynchinae</taxon>
        <taxon>Ceutorhynchus</taxon>
    </lineage>
</organism>
<evidence type="ECO:0000256" key="2">
    <source>
        <dbReference type="ARBA" id="ARBA00011027"/>
    </source>
</evidence>